<organism evidence="1 2">
    <name type="scientific">Rubroshorea leprosula</name>
    <dbReference type="NCBI Taxonomy" id="152421"/>
    <lineage>
        <taxon>Eukaryota</taxon>
        <taxon>Viridiplantae</taxon>
        <taxon>Streptophyta</taxon>
        <taxon>Embryophyta</taxon>
        <taxon>Tracheophyta</taxon>
        <taxon>Spermatophyta</taxon>
        <taxon>Magnoliopsida</taxon>
        <taxon>eudicotyledons</taxon>
        <taxon>Gunneridae</taxon>
        <taxon>Pentapetalae</taxon>
        <taxon>rosids</taxon>
        <taxon>malvids</taxon>
        <taxon>Malvales</taxon>
        <taxon>Dipterocarpaceae</taxon>
        <taxon>Rubroshorea</taxon>
    </lineage>
</organism>
<keyword evidence="2" id="KW-1185">Reference proteome</keyword>
<name>A0AAV5JQ72_9ROSI</name>
<evidence type="ECO:0000313" key="2">
    <source>
        <dbReference type="Proteomes" id="UP001054252"/>
    </source>
</evidence>
<sequence>MDCEETSYLIAGSFRPLAYWDIFVMHQLDGCLGPCTVNEPS</sequence>
<reference evidence="1 2" key="1">
    <citation type="journal article" date="2021" name="Commun. Biol.">
        <title>The genome of Shorea leprosula (Dipterocarpaceae) highlights the ecological relevance of drought in aseasonal tropical rainforests.</title>
        <authorList>
            <person name="Ng K.K.S."/>
            <person name="Kobayashi M.J."/>
            <person name="Fawcett J.A."/>
            <person name="Hatakeyama M."/>
            <person name="Paape T."/>
            <person name="Ng C.H."/>
            <person name="Ang C.C."/>
            <person name="Tnah L.H."/>
            <person name="Lee C.T."/>
            <person name="Nishiyama T."/>
            <person name="Sese J."/>
            <person name="O'Brien M.J."/>
            <person name="Copetti D."/>
            <person name="Mohd Noor M.I."/>
            <person name="Ong R.C."/>
            <person name="Putra M."/>
            <person name="Sireger I.Z."/>
            <person name="Indrioko S."/>
            <person name="Kosugi Y."/>
            <person name="Izuno A."/>
            <person name="Isagi Y."/>
            <person name="Lee S.L."/>
            <person name="Shimizu K.K."/>
        </authorList>
    </citation>
    <scope>NUCLEOTIDE SEQUENCE [LARGE SCALE GENOMIC DNA]</scope>
    <source>
        <strain evidence="1">214</strain>
    </source>
</reference>
<accession>A0AAV5JQ72</accession>
<comment type="caution">
    <text evidence="1">The sequence shown here is derived from an EMBL/GenBank/DDBJ whole genome shotgun (WGS) entry which is preliminary data.</text>
</comment>
<dbReference type="AlphaFoldDB" id="A0AAV5JQ72"/>
<dbReference type="EMBL" id="BPVZ01000036">
    <property type="protein sequence ID" value="GKV12535.1"/>
    <property type="molecule type" value="Genomic_DNA"/>
</dbReference>
<dbReference type="Proteomes" id="UP001054252">
    <property type="component" value="Unassembled WGS sequence"/>
</dbReference>
<gene>
    <name evidence="1" type="ORF">SLEP1_g23664</name>
</gene>
<protein>
    <submittedName>
        <fullName evidence="1">Uncharacterized protein</fullName>
    </submittedName>
</protein>
<evidence type="ECO:0000313" key="1">
    <source>
        <dbReference type="EMBL" id="GKV12535.1"/>
    </source>
</evidence>
<proteinExistence type="predicted"/>